<proteinExistence type="inferred from homology"/>
<gene>
    <name evidence="7" type="ORF">KMZ93_14015</name>
</gene>
<dbReference type="Pfam" id="PF13505">
    <property type="entry name" value="OMP_b-brl"/>
    <property type="match status" value="1"/>
</dbReference>
<protein>
    <submittedName>
        <fullName evidence="7">Porin family protein</fullName>
    </submittedName>
</protein>
<dbReference type="Proteomes" id="UP000676951">
    <property type="component" value="Chromosome"/>
</dbReference>
<evidence type="ECO:0000256" key="5">
    <source>
        <dbReference type="ARBA" id="ARBA00038306"/>
    </source>
</evidence>
<evidence type="ECO:0000256" key="1">
    <source>
        <dbReference type="ARBA" id="ARBA00004442"/>
    </source>
</evidence>
<dbReference type="InterPro" id="IPR051692">
    <property type="entry name" value="OMP-like"/>
</dbReference>
<dbReference type="InterPro" id="IPR011250">
    <property type="entry name" value="OMP/PagP_B-barrel"/>
</dbReference>
<keyword evidence="2" id="KW-0732">Signal</keyword>
<feature type="domain" description="Outer membrane protein beta-barrel" evidence="6">
    <location>
        <begin position="43"/>
        <end position="188"/>
    </location>
</feature>
<dbReference type="InterPro" id="IPR027385">
    <property type="entry name" value="Beta-barrel_OMP"/>
</dbReference>
<comment type="subcellular location">
    <subcellularLocation>
        <location evidence="1">Cell outer membrane</location>
    </subcellularLocation>
</comment>
<keyword evidence="8" id="KW-1185">Reference proteome</keyword>
<dbReference type="Gene3D" id="2.40.160.20">
    <property type="match status" value="1"/>
</dbReference>
<organism evidence="7 8">
    <name type="scientific">Bradyrhizobium sediminis</name>
    <dbReference type="NCBI Taxonomy" id="2840469"/>
    <lineage>
        <taxon>Bacteria</taxon>
        <taxon>Pseudomonadati</taxon>
        <taxon>Pseudomonadota</taxon>
        <taxon>Alphaproteobacteria</taxon>
        <taxon>Hyphomicrobiales</taxon>
        <taxon>Nitrobacteraceae</taxon>
        <taxon>Bradyrhizobium</taxon>
    </lineage>
</organism>
<evidence type="ECO:0000313" key="7">
    <source>
        <dbReference type="EMBL" id="QWG25979.1"/>
    </source>
</evidence>
<name>A0A975RZY4_9BRAD</name>
<dbReference type="RefSeq" id="WP_215606696.1">
    <property type="nucleotide sequence ID" value="NZ_CP076136.1"/>
</dbReference>
<dbReference type="PANTHER" id="PTHR34001:SF3">
    <property type="entry name" value="BLL7405 PROTEIN"/>
    <property type="match status" value="1"/>
</dbReference>
<dbReference type="GO" id="GO:0009279">
    <property type="term" value="C:cell outer membrane"/>
    <property type="evidence" value="ECO:0007669"/>
    <property type="project" value="UniProtKB-SubCell"/>
</dbReference>
<evidence type="ECO:0000256" key="3">
    <source>
        <dbReference type="ARBA" id="ARBA00023136"/>
    </source>
</evidence>
<keyword evidence="3" id="KW-0472">Membrane</keyword>
<evidence type="ECO:0000256" key="2">
    <source>
        <dbReference type="ARBA" id="ARBA00022729"/>
    </source>
</evidence>
<reference evidence="7 8" key="1">
    <citation type="submission" date="2021-06" db="EMBL/GenBank/DDBJ databases">
        <title>Bradyrhizobium sp. S2-11-4 Genome sequencing.</title>
        <authorList>
            <person name="Jin L."/>
        </authorList>
    </citation>
    <scope>NUCLEOTIDE SEQUENCE [LARGE SCALE GENOMIC DNA]</scope>
    <source>
        <strain evidence="7 8">S2-11-4</strain>
    </source>
</reference>
<dbReference type="SUPFAM" id="SSF56925">
    <property type="entry name" value="OMPA-like"/>
    <property type="match status" value="1"/>
</dbReference>
<accession>A0A975RZY4</accession>
<dbReference type="PANTHER" id="PTHR34001">
    <property type="entry name" value="BLL7405 PROTEIN"/>
    <property type="match status" value="1"/>
</dbReference>
<sequence>MDWVVHRSARWLRLGSRRHHRGDWKPNLSRRFRFPTSHPSGILGGGQIGYNFQIQHWVVGIEGDGSAAGWRDDTRAFSSSIAGSYTDIHNKIDWIATLTGRLGFAANNWLVYGKGGAAWAGTKGTAETYTGAGALAVNSSFADTRTGWTVGVGTEYAFSNNWSAKLEYNCIDLGRKTSPTTNVSTPAFGGGTILLDRDRENRIHLVKLGINYRFNFGGPSVIAKY</sequence>
<comment type="similarity">
    <text evidence="5">Belongs to the Omp25/RopB family.</text>
</comment>
<keyword evidence="4" id="KW-0998">Cell outer membrane</keyword>
<dbReference type="AlphaFoldDB" id="A0A975RZY4"/>
<evidence type="ECO:0000313" key="8">
    <source>
        <dbReference type="Proteomes" id="UP000676951"/>
    </source>
</evidence>
<dbReference type="EMBL" id="CP076136">
    <property type="protein sequence ID" value="QWG25979.1"/>
    <property type="molecule type" value="Genomic_DNA"/>
</dbReference>
<evidence type="ECO:0000256" key="4">
    <source>
        <dbReference type="ARBA" id="ARBA00023237"/>
    </source>
</evidence>
<evidence type="ECO:0000259" key="6">
    <source>
        <dbReference type="Pfam" id="PF13505"/>
    </source>
</evidence>